<dbReference type="EMBL" id="HE613568">
    <property type="protein sequence ID" value="CCE89206.1"/>
    <property type="molecule type" value="Genomic_DNA"/>
</dbReference>
<protein>
    <submittedName>
        <fullName evidence="1">Uncharacterized protein</fullName>
    </submittedName>
</protein>
<proteinExistence type="predicted"/>
<organism evidence="1">
    <name type="scientific">Phlebia radiata</name>
    <name type="common">White-rot fungus</name>
    <dbReference type="NCBI Taxonomy" id="5308"/>
    <lineage>
        <taxon>Eukaryota</taxon>
        <taxon>Fungi</taxon>
        <taxon>Dikarya</taxon>
        <taxon>Basidiomycota</taxon>
        <taxon>Agaricomycotina</taxon>
        <taxon>Agaricomycetes</taxon>
        <taxon>Polyporales</taxon>
        <taxon>Meruliaceae</taxon>
        <taxon>Phlebia</taxon>
    </lineage>
</organism>
<dbReference type="AlphaFoldDB" id="L8B9A9"/>
<keyword evidence="1" id="KW-0496">Mitochondrion</keyword>
<reference evidence="1" key="1">
    <citation type="journal article" date="2014" name="PLoS ONE">
        <title>Mitochondrial Genome of Phlebia radiata Is the Second Largest (156 kbp) among Fungi and Features Signs of Genome Flexibility and Recent Recombination Events.</title>
        <authorList>
            <person name="Salavirta H."/>
            <person name="Oksanen I."/>
            <person name="Kuuskeri J."/>
            <person name="Makela M."/>
            <person name="Laine P."/>
            <person name="Paulin L."/>
            <person name="Lundell T."/>
        </authorList>
    </citation>
    <scope>NUCLEOTIDE SEQUENCE</scope>
    <source>
        <strain evidence="1">79</strain>
    </source>
</reference>
<gene>
    <name evidence="1" type="ORF">PRA_mt0103</name>
</gene>
<name>L8B9A9_PHLRA</name>
<geneLocation type="mitochondrion" evidence="1"/>
<dbReference type="GeneID" id="14469542"/>
<accession>L8B9A9</accession>
<dbReference type="RefSeq" id="YP_007374917.1">
    <property type="nucleotide sequence ID" value="NC_020148.1"/>
</dbReference>
<evidence type="ECO:0000313" key="1">
    <source>
        <dbReference type="EMBL" id="CCE89206.1"/>
    </source>
</evidence>
<sequence length="51" mass="5996">MFNIISAQFGIFLMNYFKLTPWPAPDQAWAGARARKITNRSRNRKNILQKN</sequence>